<dbReference type="eggNOG" id="KOG1148">
    <property type="taxonomic scope" value="Eukaryota"/>
</dbReference>
<dbReference type="GO" id="GO:0005829">
    <property type="term" value="C:cytosol"/>
    <property type="evidence" value="ECO:0000318"/>
    <property type="project" value="GO_Central"/>
</dbReference>
<dbReference type="Pfam" id="PF04558">
    <property type="entry name" value="tRNA_synt_1c_R1"/>
    <property type="match status" value="1"/>
</dbReference>
<evidence type="ECO:0000256" key="8">
    <source>
        <dbReference type="ARBA" id="ARBA00048270"/>
    </source>
</evidence>
<evidence type="ECO:0000313" key="14">
    <source>
        <dbReference type="EMBL" id="EAY10836.1"/>
    </source>
</evidence>
<evidence type="ECO:0000256" key="5">
    <source>
        <dbReference type="ARBA" id="ARBA00022840"/>
    </source>
</evidence>
<dbReference type="InterPro" id="IPR011035">
    <property type="entry name" value="Ribosomal_bL25/Gln-tRNA_synth"/>
</dbReference>
<keyword evidence="5 9" id="KW-0067">ATP-binding</keyword>
<dbReference type="GO" id="GO:0005524">
    <property type="term" value="F:ATP binding"/>
    <property type="evidence" value="ECO:0007669"/>
    <property type="project" value="UniProtKB-KW"/>
</dbReference>
<evidence type="ECO:0000259" key="13">
    <source>
        <dbReference type="Pfam" id="PF20974"/>
    </source>
</evidence>
<evidence type="ECO:0000256" key="1">
    <source>
        <dbReference type="ARBA" id="ARBA00005594"/>
    </source>
</evidence>
<dbReference type="RefSeq" id="XP_001323059.1">
    <property type="nucleotide sequence ID" value="XM_001323024.1"/>
</dbReference>
<dbReference type="EC" id="6.1.1.18" evidence="2"/>
<gene>
    <name evidence="14" type="ORF">TVAG_258380</name>
</gene>
<dbReference type="PRINTS" id="PR00987">
    <property type="entry name" value="TRNASYNTHGLU"/>
</dbReference>
<reference evidence="14" key="1">
    <citation type="submission" date="2006-10" db="EMBL/GenBank/DDBJ databases">
        <authorList>
            <person name="Amadeo P."/>
            <person name="Zhao Q."/>
            <person name="Wortman J."/>
            <person name="Fraser-Liggett C."/>
            <person name="Carlton J."/>
        </authorList>
    </citation>
    <scope>NUCLEOTIDE SEQUENCE</scope>
    <source>
        <strain evidence="14">G3</strain>
    </source>
</reference>
<evidence type="ECO:0000256" key="3">
    <source>
        <dbReference type="ARBA" id="ARBA00022598"/>
    </source>
</evidence>
<keyword evidence="4 9" id="KW-0547">Nucleotide-binding</keyword>
<dbReference type="InterPro" id="IPR007639">
    <property type="entry name" value="Gln-tRNA-synth_Ib_RNA-bd_N"/>
</dbReference>
<dbReference type="InterPro" id="IPR050132">
    <property type="entry name" value="Gln/Glu-tRNA_Ligase"/>
</dbReference>
<name>A2E942_TRIV3</name>
<comment type="catalytic activity">
    <reaction evidence="8">
        <text>tRNA(Gln) + L-glutamine + ATP = L-glutaminyl-tRNA(Gln) + AMP + diphosphate</text>
        <dbReference type="Rhea" id="RHEA:20121"/>
        <dbReference type="Rhea" id="RHEA-COMP:9662"/>
        <dbReference type="Rhea" id="RHEA-COMP:9681"/>
        <dbReference type="ChEBI" id="CHEBI:30616"/>
        <dbReference type="ChEBI" id="CHEBI:33019"/>
        <dbReference type="ChEBI" id="CHEBI:58359"/>
        <dbReference type="ChEBI" id="CHEBI:78442"/>
        <dbReference type="ChEBI" id="CHEBI:78521"/>
        <dbReference type="ChEBI" id="CHEBI:456215"/>
        <dbReference type="EC" id="6.1.1.18"/>
    </reaction>
</comment>
<dbReference type="SUPFAM" id="SSF50715">
    <property type="entry name" value="Ribosomal protein L25-like"/>
    <property type="match status" value="1"/>
</dbReference>
<dbReference type="Pfam" id="PF03950">
    <property type="entry name" value="tRNA-synt_1c_C"/>
    <property type="match status" value="1"/>
</dbReference>
<feature type="domain" description="Glutaminyl-tRNA synthetase class Ib non-specific RNA-binding" evidence="12">
    <location>
        <begin position="7"/>
        <end position="157"/>
    </location>
</feature>
<reference evidence="14" key="2">
    <citation type="journal article" date="2007" name="Science">
        <title>Draft genome sequence of the sexually transmitted pathogen Trichomonas vaginalis.</title>
        <authorList>
            <person name="Carlton J.M."/>
            <person name="Hirt R.P."/>
            <person name="Silva J.C."/>
            <person name="Delcher A.L."/>
            <person name="Schatz M."/>
            <person name="Zhao Q."/>
            <person name="Wortman J.R."/>
            <person name="Bidwell S.L."/>
            <person name="Alsmark U.C.M."/>
            <person name="Besteiro S."/>
            <person name="Sicheritz-Ponten T."/>
            <person name="Noel C.J."/>
            <person name="Dacks J.B."/>
            <person name="Foster P.G."/>
            <person name="Simillion C."/>
            <person name="Van de Peer Y."/>
            <person name="Miranda-Saavedra D."/>
            <person name="Barton G.J."/>
            <person name="Westrop G.D."/>
            <person name="Mueller S."/>
            <person name="Dessi D."/>
            <person name="Fiori P.L."/>
            <person name="Ren Q."/>
            <person name="Paulsen I."/>
            <person name="Zhang H."/>
            <person name="Bastida-Corcuera F.D."/>
            <person name="Simoes-Barbosa A."/>
            <person name="Brown M.T."/>
            <person name="Hayes R.D."/>
            <person name="Mukherjee M."/>
            <person name="Okumura C.Y."/>
            <person name="Schneider R."/>
            <person name="Smith A.J."/>
            <person name="Vanacova S."/>
            <person name="Villalvazo M."/>
            <person name="Haas B.J."/>
            <person name="Pertea M."/>
            <person name="Feldblyum T.V."/>
            <person name="Utterback T.R."/>
            <person name="Shu C.L."/>
            <person name="Osoegawa K."/>
            <person name="de Jong P.J."/>
            <person name="Hrdy I."/>
            <person name="Horvathova L."/>
            <person name="Zubacova Z."/>
            <person name="Dolezal P."/>
            <person name="Malik S.B."/>
            <person name="Logsdon J.M. Jr."/>
            <person name="Henze K."/>
            <person name="Gupta A."/>
            <person name="Wang C.C."/>
            <person name="Dunne R.L."/>
            <person name="Upcroft J.A."/>
            <person name="Upcroft P."/>
            <person name="White O."/>
            <person name="Salzberg S.L."/>
            <person name="Tang P."/>
            <person name="Chiu C.-H."/>
            <person name="Lee Y.-S."/>
            <person name="Embley T.M."/>
            <person name="Coombs G.H."/>
            <person name="Mottram J.C."/>
            <person name="Tachezy J."/>
            <person name="Fraser-Liggett C.M."/>
            <person name="Johnson P.J."/>
        </authorList>
    </citation>
    <scope>NUCLEOTIDE SEQUENCE [LARGE SCALE GENOMIC DNA]</scope>
    <source>
        <strain evidence="14">G3</strain>
    </source>
</reference>
<keyword evidence="15" id="KW-1185">Reference proteome</keyword>
<dbReference type="CDD" id="cd00807">
    <property type="entry name" value="GlnRS_core"/>
    <property type="match status" value="1"/>
</dbReference>
<dbReference type="PANTHER" id="PTHR43097:SF4">
    <property type="entry name" value="GLUTAMINE--TRNA LIGASE"/>
    <property type="match status" value="1"/>
</dbReference>
<dbReference type="VEuPathDB" id="TrichDB:TVAGG3_0542330"/>
<feature type="domain" description="Glutamyl/glutaminyl-tRNA synthetase class Ib catalytic" evidence="10">
    <location>
        <begin position="237"/>
        <end position="539"/>
    </location>
</feature>
<evidence type="ECO:0000256" key="2">
    <source>
        <dbReference type="ARBA" id="ARBA00012836"/>
    </source>
</evidence>
<dbReference type="InterPro" id="IPR014729">
    <property type="entry name" value="Rossmann-like_a/b/a_fold"/>
</dbReference>
<dbReference type="KEGG" id="tva:4768773"/>
<evidence type="ECO:0000256" key="9">
    <source>
        <dbReference type="RuleBase" id="RU363037"/>
    </source>
</evidence>
<dbReference type="PANTHER" id="PTHR43097">
    <property type="entry name" value="GLUTAMINE-TRNA LIGASE"/>
    <property type="match status" value="1"/>
</dbReference>
<evidence type="ECO:0000259" key="11">
    <source>
        <dbReference type="Pfam" id="PF03950"/>
    </source>
</evidence>
<dbReference type="FunCoup" id="A2E942">
    <property type="interactions" value="1037"/>
</dbReference>
<dbReference type="OMA" id="TWCIYPM"/>
<keyword evidence="7 9" id="KW-0030">Aminoacyl-tRNA synthetase</keyword>
<dbReference type="InterPro" id="IPR020058">
    <property type="entry name" value="Glu/Gln-tRNA-synth_Ib_cat-dom"/>
</dbReference>
<evidence type="ECO:0000256" key="7">
    <source>
        <dbReference type="ARBA" id="ARBA00023146"/>
    </source>
</evidence>
<accession>A2E942</accession>
<evidence type="ECO:0000256" key="6">
    <source>
        <dbReference type="ARBA" id="ARBA00022917"/>
    </source>
</evidence>
<dbReference type="InParanoid" id="A2E942"/>
<keyword evidence="3 9" id="KW-0436">Ligase</keyword>
<evidence type="ECO:0000259" key="10">
    <source>
        <dbReference type="Pfam" id="PF00749"/>
    </source>
</evidence>
<dbReference type="InterPro" id="IPR020059">
    <property type="entry name" value="Glu/Gln-tRNA-synth_Ib_codon-bd"/>
</dbReference>
<dbReference type="Pfam" id="PF20974">
    <property type="entry name" value="tRNA-synt_1c_C2"/>
    <property type="match status" value="1"/>
</dbReference>
<dbReference type="Gene3D" id="2.40.240.10">
    <property type="entry name" value="Ribosomal Protein L25, Chain P"/>
    <property type="match status" value="2"/>
</dbReference>
<dbReference type="SUPFAM" id="SSF52374">
    <property type="entry name" value="Nucleotidylyl transferase"/>
    <property type="match status" value="1"/>
</dbReference>
<evidence type="ECO:0000259" key="12">
    <source>
        <dbReference type="Pfam" id="PF04558"/>
    </source>
</evidence>
<dbReference type="GO" id="GO:0004819">
    <property type="term" value="F:glutamine-tRNA ligase activity"/>
    <property type="evidence" value="ECO:0000318"/>
    <property type="project" value="GO_Central"/>
</dbReference>
<dbReference type="Gene3D" id="1.10.8.1290">
    <property type="entry name" value="Glutaminyl-tRNA synthetase, non-specific RNA binding region part 1, domain 1"/>
    <property type="match status" value="1"/>
</dbReference>
<organism evidence="14 15">
    <name type="scientific">Trichomonas vaginalis (strain ATCC PRA-98 / G3)</name>
    <dbReference type="NCBI Taxonomy" id="412133"/>
    <lineage>
        <taxon>Eukaryota</taxon>
        <taxon>Metamonada</taxon>
        <taxon>Parabasalia</taxon>
        <taxon>Trichomonadida</taxon>
        <taxon>Trichomonadidae</taxon>
        <taxon>Trichomonas</taxon>
    </lineage>
</organism>
<dbReference type="STRING" id="5722.A2E942"/>
<dbReference type="NCBIfam" id="TIGR00440">
    <property type="entry name" value="glnS"/>
    <property type="match status" value="1"/>
</dbReference>
<protein>
    <recommendedName>
        <fullName evidence="2">glutamine--tRNA ligase</fullName>
        <ecNumber evidence="2">6.1.1.18</ecNumber>
    </recommendedName>
</protein>
<dbReference type="OrthoDB" id="10250478at2759"/>
<dbReference type="InterPro" id="IPR004514">
    <property type="entry name" value="Gln-tRNA-synth"/>
</dbReference>
<feature type="domain" description="Glutamyl/glutaminyl-tRNA synthetase class Ib anti-codon binding" evidence="11">
    <location>
        <begin position="542"/>
        <end position="640"/>
    </location>
</feature>
<comment type="similarity">
    <text evidence="1 9">Belongs to the class-I aminoacyl-tRNA synthetase family.</text>
</comment>
<keyword evidence="6 9" id="KW-0648">Protein biosynthesis</keyword>
<feature type="domain" description="tRNA synthetases class I (E and Q) anti-codon binding" evidence="13">
    <location>
        <begin position="652"/>
        <end position="725"/>
    </location>
</feature>
<dbReference type="InterPro" id="IPR000924">
    <property type="entry name" value="Glu/Gln-tRNA-synth"/>
</dbReference>
<dbReference type="FunFam" id="3.40.50.620:FF:000037">
    <property type="entry name" value="Glutamine--tRNA ligase cytoplasmic"/>
    <property type="match status" value="1"/>
</dbReference>
<dbReference type="VEuPathDB" id="TrichDB:TVAG_258380"/>
<dbReference type="InterPro" id="IPR042558">
    <property type="entry name" value="Gln-tRNA-synth_Ib_RNA-bd_N_1"/>
</dbReference>
<evidence type="ECO:0000313" key="15">
    <source>
        <dbReference type="Proteomes" id="UP000001542"/>
    </source>
</evidence>
<dbReference type="AlphaFoldDB" id="A2E942"/>
<dbReference type="InterPro" id="IPR049437">
    <property type="entry name" value="tRNA-synt_1c_C2"/>
</dbReference>
<dbReference type="Gene3D" id="3.40.50.620">
    <property type="entry name" value="HUPs"/>
    <property type="match status" value="1"/>
</dbReference>
<dbReference type="SMR" id="A2E942"/>
<dbReference type="EMBL" id="DS113331">
    <property type="protein sequence ID" value="EAY10836.1"/>
    <property type="molecule type" value="Genomic_DNA"/>
</dbReference>
<dbReference type="Proteomes" id="UP000001542">
    <property type="component" value="Unassembled WGS sequence"/>
</dbReference>
<dbReference type="InterPro" id="IPR020056">
    <property type="entry name" value="Rbsml_bL25/Gln-tRNA_synth_N"/>
</dbReference>
<sequence>MSAEELRLKSIGVDGKEVPKLLKNKKIMERIMTAIEAAHIPAEGCPSSMGTLIIKLCGGDVPNSNAIAELIGASKITTPEQLAAATEFVQANTTFTPAQLEAAAGVGVTVTEEDVKAAVAKTIDDSIDFIAEKGTKAALSEIMKRAKVATPQMKFAPSKLVVDAVRAALNGLNEETIKSRAAAKHQQAAQATDDSNEEKIDFRGIVASFPSPQDNAMQNPPEIQQKHLEATGGLYMTRFPPEPNGWIHIGHAKAMILDFGLAATKGGHCYMRFDDTNPGKEKVEFIEGIKKDVHWLGFDYWKITHTSDYFDILYQFALKLIDEGLAYVDHQTKEEVKEYREKLMPSPWRDRDPKESRRLFELMRCGYYEPSEATLRLKMDYKNVNPNMRDQVAYRIKYHEHPHTGDKWCIYPTYDYSHCVIDSLENITHSLCTLEFQNRRDSYYWVLDALKIYKPVVWEFSRLNLTNTVMSKRKLQTLVYNNYVNGWDDPRMPTIAGMRRRGYTPAAIREFCQSVGYTRNVTTLINIDSLDSIQRADLDENSPRAFCVQDPIKVTLQNLKEEKIIEAPLFPKKPEKGNRKLHLSKTIYIEREDFMENPTDDFMRLTPKNDVGLNYAKIAIKVVNVIHDETGKVTELVCDVEEEPAKRNGRKFIHWLGADAVPAELRIYGHLFSVADTSKIEGEWTDALNKESLKVIKGALVEGTIAGAKPHDRFQFERKGYFCVDDDSKTGALIFNRTLPLNK</sequence>
<dbReference type="GO" id="GO:0006425">
    <property type="term" value="P:glutaminyl-tRNA aminoacylation"/>
    <property type="evidence" value="ECO:0000318"/>
    <property type="project" value="GO_Central"/>
</dbReference>
<evidence type="ECO:0000256" key="4">
    <source>
        <dbReference type="ARBA" id="ARBA00022741"/>
    </source>
</evidence>
<proteinExistence type="inferred from homology"/>
<dbReference type="Pfam" id="PF00749">
    <property type="entry name" value="tRNA-synt_1c"/>
    <property type="match status" value="1"/>
</dbReference>